<organism evidence="1 2">
    <name type="scientific">Brachionus plicatilis</name>
    <name type="common">Marine rotifer</name>
    <name type="synonym">Brachionus muelleri</name>
    <dbReference type="NCBI Taxonomy" id="10195"/>
    <lineage>
        <taxon>Eukaryota</taxon>
        <taxon>Metazoa</taxon>
        <taxon>Spiralia</taxon>
        <taxon>Gnathifera</taxon>
        <taxon>Rotifera</taxon>
        <taxon>Eurotatoria</taxon>
        <taxon>Monogononta</taxon>
        <taxon>Pseudotrocha</taxon>
        <taxon>Ploima</taxon>
        <taxon>Brachionidae</taxon>
        <taxon>Brachionus</taxon>
    </lineage>
</organism>
<sequence>MHSSFRYPGKFQNTSCPKKNVCTIKRTIFILGELKKIINYIFIHQYSLRNYTINSVELSNCSCISLNQSGIGC</sequence>
<gene>
    <name evidence="1" type="ORF">BpHYR1_014358</name>
</gene>
<name>A0A3M7QHG6_BRAPC</name>
<dbReference type="AlphaFoldDB" id="A0A3M7QHG6"/>
<proteinExistence type="predicted"/>
<keyword evidence="2" id="KW-1185">Reference proteome</keyword>
<dbReference type="Proteomes" id="UP000276133">
    <property type="component" value="Unassembled WGS sequence"/>
</dbReference>
<evidence type="ECO:0000313" key="1">
    <source>
        <dbReference type="EMBL" id="RNA10584.1"/>
    </source>
</evidence>
<comment type="caution">
    <text evidence="1">The sequence shown here is derived from an EMBL/GenBank/DDBJ whole genome shotgun (WGS) entry which is preliminary data.</text>
</comment>
<dbReference type="EMBL" id="REGN01006157">
    <property type="protein sequence ID" value="RNA10584.1"/>
    <property type="molecule type" value="Genomic_DNA"/>
</dbReference>
<protein>
    <submittedName>
        <fullName evidence="1">Uncharacterized protein</fullName>
    </submittedName>
</protein>
<evidence type="ECO:0000313" key="2">
    <source>
        <dbReference type="Proteomes" id="UP000276133"/>
    </source>
</evidence>
<reference evidence="1 2" key="1">
    <citation type="journal article" date="2018" name="Sci. Rep.">
        <title>Genomic signatures of local adaptation to the degree of environmental predictability in rotifers.</title>
        <authorList>
            <person name="Franch-Gras L."/>
            <person name="Hahn C."/>
            <person name="Garcia-Roger E.M."/>
            <person name="Carmona M.J."/>
            <person name="Serra M."/>
            <person name="Gomez A."/>
        </authorList>
    </citation>
    <scope>NUCLEOTIDE SEQUENCE [LARGE SCALE GENOMIC DNA]</scope>
    <source>
        <strain evidence="1">HYR1</strain>
    </source>
</reference>
<accession>A0A3M7QHG6</accession>